<dbReference type="AlphaFoldDB" id="A0A5B7IJ10"/>
<evidence type="ECO:0000256" key="1">
    <source>
        <dbReference type="SAM" id="MobiDB-lite"/>
    </source>
</evidence>
<keyword evidence="3" id="KW-1185">Reference proteome</keyword>
<accession>A0A5B7IJ10</accession>
<protein>
    <submittedName>
        <fullName evidence="2">Uncharacterized protein</fullName>
    </submittedName>
</protein>
<reference evidence="2 3" key="1">
    <citation type="submission" date="2019-05" db="EMBL/GenBank/DDBJ databases">
        <title>Another draft genome of Portunus trituberculatus and its Hox gene families provides insights of decapod evolution.</title>
        <authorList>
            <person name="Jeong J.-H."/>
            <person name="Song I."/>
            <person name="Kim S."/>
            <person name="Choi T."/>
            <person name="Kim D."/>
            <person name="Ryu S."/>
            <person name="Kim W."/>
        </authorList>
    </citation>
    <scope>NUCLEOTIDE SEQUENCE [LARGE SCALE GENOMIC DNA]</scope>
    <source>
        <tissue evidence="2">Muscle</tissue>
    </source>
</reference>
<proteinExistence type="predicted"/>
<evidence type="ECO:0000313" key="3">
    <source>
        <dbReference type="Proteomes" id="UP000324222"/>
    </source>
</evidence>
<dbReference type="EMBL" id="VSRR010059342">
    <property type="protein sequence ID" value="MPC82295.1"/>
    <property type="molecule type" value="Genomic_DNA"/>
</dbReference>
<sequence length="116" mass="13303">MEWLKEGGGDGKGGGEGNRRGEEERKGGKREVVVISRLPSRIYLSISYSLHRKFSSYHHLPLLHDSRRLCSDSQGDRKRHWSQNTAFTTPPIPERHGILDLNPFSTGTYFYLGFWV</sequence>
<gene>
    <name evidence="2" type="ORF">E2C01_076953</name>
</gene>
<feature type="region of interest" description="Disordered" evidence="1">
    <location>
        <begin position="1"/>
        <end position="29"/>
    </location>
</feature>
<name>A0A5B7IJ10_PORTR</name>
<feature type="compositionally biased region" description="Basic and acidic residues" evidence="1">
    <location>
        <begin position="17"/>
        <end position="29"/>
    </location>
</feature>
<evidence type="ECO:0000313" key="2">
    <source>
        <dbReference type="EMBL" id="MPC82295.1"/>
    </source>
</evidence>
<organism evidence="2 3">
    <name type="scientific">Portunus trituberculatus</name>
    <name type="common">Swimming crab</name>
    <name type="synonym">Neptunus trituberculatus</name>
    <dbReference type="NCBI Taxonomy" id="210409"/>
    <lineage>
        <taxon>Eukaryota</taxon>
        <taxon>Metazoa</taxon>
        <taxon>Ecdysozoa</taxon>
        <taxon>Arthropoda</taxon>
        <taxon>Crustacea</taxon>
        <taxon>Multicrustacea</taxon>
        <taxon>Malacostraca</taxon>
        <taxon>Eumalacostraca</taxon>
        <taxon>Eucarida</taxon>
        <taxon>Decapoda</taxon>
        <taxon>Pleocyemata</taxon>
        <taxon>Brachyura</taxon>
        <taxon>Eubrachyura</taxon>
        <taxon>Portunoidea</taxon>
        <taxon>Portunidae</taxon>
        <taxon>Portuninae</taxon>
        <taxon>Portunus</taxon>
    </lineage>
</organism>
<dbReference type="Proteomes" id="UP000324222">
    <property type="component" value="Unassembled WGS sequence"/>
</dbReference>
<comment type="caution">
    <text evidence="2">The sequence shown here is derived from an EMBL/GenBank/DDBJ whole genome shotgun (WGS) entry which is preliminary data.</text>
</comment>